<accession>A0A433QZF1</accession>
<proteinExistence type="predicted"/>
<evidence type="ECO:0000313" key="1">
    <source>
        <dbReference type="EMBL" id="RUS35170.1"/>
    </source>
</evidence>
<dbReference type="EMBL" id="RBNJ01000190">
    <property type="protein sequence ID" value="RUS35170.1"/>
    <property type="molecule type" value="Genomic_DNA"/>
</dbReference>
<name>A0A433QZF1_9FUNG</name>
<protein>
    <submittedName>
        <fullName evidence="1">Uncharacterized protein</fullName>
    </submittedName>
</protein>
<reference evidence="1 2" key="1">
    <citation type="journal article" date="2018" name="New Phytol.">
        <title>Phylogenomics of Endogonaceae and evolution of mycorrhizas within Mucoromycota.</title>
        <authorList>
            <person name="Chang Y."/>
            <person name="Desiro A."/>
            <person name="Na H."/>
            <person name="Sandor L."/>
            <person name="Lipzen A."/>
            <person name="Clum A."/>
            <person name="Barry K."/>
            <person name="Grigoriev I.V."/>
            <person name="Martin F.M."/>
            <person name="Stajich J.E."/>
            <person name="Smith M.E."/>
            <person name="Bonito G."/>
            <person name="Spatafora J.W."/>
        </authorList>
    </citation>
    <scope>NUCLEOTIDE SEQUENCE [LARGE SCALE GENOMIC DNA]</scope>
    <source>
        <strain evidence="1 2">AD002</strain>
    </source>
</reference>
<gene>
    <name evidence="1" type="ORF">BC938DRAFT_474814</name>
</gene>
<evidence type="ECO:0000313" key="2">
    <source>
        <dbReference type="Proteomes" id="UP000274822"/>
    </source>
</evidence>
<comment type="caution">
    <text evidence="1">The sequence shown here is derived from an EMBL/GenBank/DDBJ whole genome shotgun (WGS) entry which is preliminary data.</text>
</comment>
<dbReference type="AlphaFoldDB" id="A0A433QZF1"/>
<sequence>MAFAIAVDHTRTHLIGAGAEGGWYRPDNFPEGLAAGAVSGARGGQIRRIGDGEINFVWLVRRLDEEDGEIGH</sequence>
<keyword evidence="2" id="KW-1185">Reference proteome</keyword>
<organism evidence="1 2">
    <name type="scientific">Jimgerdemannia flammicorona</name>
    <dbReference type="NCBI Taxonomy" id="994334"/>
    <lineage>
        <taxon>Eukaryota</taxon>
        <taxon>Fungi</taxon>
        <taxon>Fungi incertae sedis</taxon>
        <taxon>Mucoromycota</taxon>
        <taxon>Mucoromycotina</taxon>
        <taxon>Endogonomycetes</taxon>
        <taxon>Endogonales</taxon>
        <taxon>Endogonaceae</taxon>
        <taxon>Jimgerdemannia</taxon>
    </lineage>
</organism>
<dbReference type="Proteomes" id="UP000274822">
    <property type="component" value="Unassembled WGS sequence"/>
</dbReference>